<evidence type="ECO:0000256" key="5">
    <source>
        <dbReference type="ARBA" id="ARBA00022833"/>
    </source>
</evidence>
<evidence type="ECO:0000256" key="2">
    <source>
        <dbReference type="ARBA" id="ARBA00022670"/>
    </source>
</evidence>
<keyword evidence="3" id="KW-0479">Metal-binding</keyword>
<dbReference type="EMBL" id="JABZMI010000014">
    <property type="protein sequence ID" value="MBF1163750.1"/>
    <property type="molecule type" value="Genomic_DNA"/>
</dbReference>
<dbReference type="Pfam" id="PF01435">
    <property type="entry name" value="Peptidase_M48"/>
    <property type="match status" value="1"/>
</dbReference>
<dbReference type="AlphaFoldDB" id="A0A930BU14"/>
<dbReference type="Gene3D" id="3.30.2010.10">
    <property type="entry name" value="Metalloproteases ('zincins'), catalytic domain"/>
    <property type="match status" value="1"/>
</dbReference>
<evidence type="ECO:0000313" key="8">
    <source>
        <dbReference type="EMBL" id="MBF1163750.1"/>
    </source>
</evidence>
<protein>
    <submittedName>
        <fullName evidence="8">M48 family metalloprotease</fullName>
    </submittedName>
</protein>
<dbReference type="GO" id="GO:0004222">
    <property type="term" value="F:metalloendopeptidase activity"/>
    <property type="evidence" value="ECO:0007669"/>
    <property type="project" value="InterPro"/>
</dbReference>
<dbReference type="Gene3D" id="1.25.40.10">
    <property type="entry name" value="Tetratricopeptide repeat domain"/>
    <property type="match status" value="1"/>
</dbReference>
<dbReference type="GO" id="GO:0046872">
    <property type="term" value="F:metal ion binding"/>
    <property type="evidence" value="ECO:0007669"/>
    <property type="project" value="UniProtKB-KW"/>
</dbReference>
<sequence length="444" mass="48223">MDHQAFASDLFHNRITRRQVLWLLGASALSAASGCATSPVGSGSILVGMSEDEEKAVDRKVAPQQFSQDLGPVQDAPLNQYLGDVGRRLHAQSHRPQMPYSYRVLNANYVNAYTFPGGAMGVTRGILVDLDDEAELAALLGHELGHVNARHAAQRQGQAMVASVAATGINIIGSAAGFGGLTDIGTQLGASALLSSYSRDNEREADALGQEYMVRAGYPASGMVGLQQLLVNQEKESPGMLQTMFSTHPMSRERRDTAKQLAETKYAASNGRDKGRERFMDNTASLRRIKPTIEACQKGEVAMSRKDYGKAEEGFRTALKATPRDYAANLLFAKCLSAQDKDAQALEYARAATTIYPQEAQAQKLVGVLALAQKDPGTAYEHLDRYDRLMPGDAGVTFLKGVSLEGMGRRQEAANQYAAYLKRTQKGQAAEYAYSRLRGWGYVK</sequence>
<dbReference type="InterPro" id="IPR011990">
    <property type="entry name" value="TPR-like_helical_dom_sf"/>
</dbReference>
<dbReference type="InterPro" id="IPR051156">
    <property type="entry name" value="Mito/Outer_Membr_Metalloprot"/>
</dbReference>
<evidence type="ECO:0000256" key="1">
    <source>
        <dbReference type="ARBA" id="ARBA00001947"/>
    </source>
</evidence>
<feature type="domain" description="Peptidase M48" evidence="7">
    <location>
        <begin position="79"/>
        <end position="259"/>
    </location>
</feature>
<evidence type="ECO:0000256" key="3">
    <source>
        <dbReference type="ARBA" id="ARBA00022723"/>
    </source>
</evidence>
<comment type="caution">
    <text evidence="8">The sequence shown here is derived from an EMBL/GenBank/DDBJ whole genome shotgun (WGS) entry which is preliminary data.</text>
</comment>
<keyword evidence="6 8" id="KW-0482">Metalloprotease</keyword>
<keyword evidence="2" id="KW-0645">Protease</keyword>
<dbReference type="InterPro" id="IPR001915">
    <property type="entry name" value="Peptidase_M48"/>
</dbReference>
<dbReference type="GO" id="GO:0051603">
    <property type="term" value="P:proteolysis involved in protein catabolic process"/>
    <property type="evidence" value="ECO:0007669"/>
    <property type="project" value="TreeGrafter"/>
</dbReference>
<comment type="cofactor">
    <cofactor evidence="1">
        <name>Zn(2+)</name>
        <dbReference type="ChEBI" id="CHEBI:29105"/>
    </cofactor>
</comment>
<dbReference type="PANTHER" id="PTHR22726:SF24">
    <property type="entry name" value="M48 FAMILY METALLOPEPTIDASE"/>
    <property type="match status" value="1"/>
</dbReference>
<gene>
    <name evidence="8" type="ORF">HXL68_01790</name>
</gene>
<keyword evidence="4" id="KW-0378">Hydrolase</keyword>
<evidence type="ECO:0000256" key="4">
    <source>
        <dbReference type="ARBA" id="ARBA00022801"/>
    </source>
</evidence>
<name>A0A930BU14_9RHOO</name>
<evidence type="ECO:0000256" key="6">
    <source>
        <dbReference type="ARBA" id="ARBA00023049"/>
    </source>
</evidence>
<dbReference type="SUPFAM" id="SSF48452">
    <property type="entry name" value="TPR-like"/>
    <property type="match status" value="1"/>
</dbReference>
<evidence type="ECO:0000313" key="9">
    <source>
        <dbReference type="Proteomes" id="UP000718593"/>
    </source>
</evidence>
<dbReference type="Pfam" id="PF14559">
    <property type="entry name" value="TPR_19"/>
    <property type="match status" value="1"/>
</dbReference>
<reference evidence="8" key="1">
    <citation type="submission" date="2020-04" db="EMBL/GenBank/DDBJ databases">
        <title>Deep metagenomics examines the oral microbiome during advanced dental caries in children, revealing novel taxa and co-occurrences with host molecules.</title>
        <authorList>
            <person name="Baker J.L."/>
            <person name="Morton J.T."/>
            <person name="Dinis M."/>
            <person name="Alvarez R."/>
            <person name="Tran N.C."/>
            <person name="Knight R."/>
            <person name="Edlund A."/>
        </authorList>
    </citation>
    <scope>NUCLEOTIDE SEQUENCE</scope>
    <source>
        <strain evidence="8">JCVI_32_bin.24</strain>
    </source>
</reference>
<dbReference type="Proteomes" id="UP000718593">
    <property type="component" value="Unassembled WGS sequence"/>
</dbReference>
<dbReference type="GO" id="GO:0016020">
    <property type="term" value="C:membrane"/>
    <property type="evidence" value="ECO:0007669"/>
    <property type="project" value="TreeGrafter"/>
</dbReference>
<proteinExistence type="predicted"/>
<keyword evidence="5" id="KW-0862">Zinc</keyword>
<organism evidence="8 9">
    <name type="scientific">Dechloromonas agitata</name>
    <dbReference type="NCBI Taxonomy" id="73030"/>
    <lineage>
        <taxon>Bacteria</taxon>
        <taxon>Pseudomonadati</taxon>
        <taxon>Pseudomonadota</taxon>
        <taxon>Betaproteobacteria</taxon>
        <taxon>Rhodocyclales</taxon>
        <taxon>Azonexaceae</taxon>
        <taxon>Dechloromonas</taxon>
    </lineage>
</organism>
<evidence type="ECO:0000259" key="7">
    <source>
        <dbReference type="Pfam" id="PF01435"/>
    </source>
</evidence>
<dbReference type="PANTHER" id="PTHR22726">
    <property type="entry name" value="METALLOENDOPEPTIDASE OMA1"/>
    <property type="match status" value="1"/>
</dbReference>
<accession>A0A930BU14</accession>